<evidence type="ECO:0000313" key="4">
    <source>
        <dbReference type="Proteomes" id="UP000245884"/>
    </source>
</evidence>
<feature type="region of interest" description="Disordered" evidence="1">
    <location>
        <begin position="1"/>
        <end position="28"/>
    </location>
</feature>
<dbReference type="SUPFAM" id="SSF159501">
    <property type="entry name" value="EreA/ChaN-like"/>
    <property type="match status" value="1"/>
</dbReference>
<dbReference type="AlphaFoldDB" id="A0A316UPA8"/>
<dbReference type="OrthoDB" id="8300214at2759"/>
<accession>A0A316UPA8</accession>
<evidence type="ECO:0000313" key="3">
    <source>
        <dbReference type="EMBL" id="PWN27127.1"/>
    </source>
</evidence>
<sequence>MASSSAEEQEAVPDMQPPPSPGAAMISNLLSKLKPPNILRDTAWIPRYRETCYPPPPPAQQEGESSPSESPASSGDEASDGPLPTSWHDHLASAPAEAYTSAFSSLLSSALTPPSLVWFGEQHHQPHVIRAQIQLLAAISDHFAAQSAGEDRRATQASAAAATSPNRPVRYHLHLLLEHFSLSDQPLLDRFRLGLLDAGELCAAYRERSDEKFQVEMYAPLLLLARERGVNVWGGFPKRGWARGVVKEGVGSVEGWERQRSAGEEEAAQGYAEETKKSLVPLPPLATSERRIIPTFTAWSHVTHLSRSHRSFLDSLMKPHLPPYFPQLPISSSETESSPSIAQLAEGLRSLAPPSAIEKGFAPAQALKDAYLGHAAGCLLREGHLLAKGENGTESPGMVAAKDRNNEEEDVEHRNIVMVVAGLGHVQAGFGAPERVVREIVEGSVSGQKDAKRERDSLIVLSMPKDSSLWLGPEWRAPSAGEVEAGAAQPSSRNDGTLAQSKAASESAAAEGKEAVIPEGWDRKLADAIVLYDWVDWEKENEKKAAAAATPASDQASPSAAAAAAQGQGHSKSSAEGSRDAKGEKKTS</sequence>
<feature type="compositionally biased region" description="Basic and acidic residues" evidence="1">
    <location>
        <begin position="577"/>
        <end position="588"/>
    </location>
</feature>
<dbReference type="RefSeq" id="XP_025361739.1">
    <property type="nucleotide sequence ID" value="XM_025506347.1"/>
</dbReference>
<protein>
    <recommendedName>
        <fullName evidence="2">Haem-binding uptake Tiki superfamily ChaN domain-containing protein</fullName>
    </recommendedName>
</protein>
<feature type="region of interest" description="Disordered" evidence="1">
    <location>
        <begin position="390"/>
        <end position="410"/>
    </location>
</feature>
<dbReference type="Gene3D" id="3.40.50.11550">
    <property type="match status" value="1"/>
</dbReference>
<feature type="region of interest" description="Disordered" evidence="1">
    <location>
        <begin position="541"/>
        <end position="588"/>
    </location>
</feature>
<feature type="domain" description="Haem-binding uptake Tiki superfamily ChaN" evidence="2">
    <location>
        <begin position="112"/>
        <end position="278"/>
    </location>
</feature>
<name>A0A316UPA8_9BASI</name>
<feature type="region of interest" description="Disordered" evidence="1">
    <location>
        <begin position="480"/>
        <end position="514"/>
    </location>
</feature>
<feature type="compositionally biased region" description="Low complexity" evidence="1">
    <location>
        <begin position="499"/>
        <end position="510"/>
    </location>
</feature>
<feature type="region of interest" description="Disordered" evidence="1">
    <location>
        <begin position="49"/>
        <end position="89"/>
    </location>
</feature>
<feature type="compositionally biased region" description="Low complexity" evidence="1">
    <location>
        <begin position="60"/>
        <end position="76"/>
    </location>
</feature>
<dbReference type="Pfam" id="PF04187">
    <property type="entry name" value="Cofac_haem_bdg"/>
    <property type="match status" value="1"/>
</dbReference>
<dbReference type="STRING" id="1569628.A0A316UPA8"/>
<organism evidence="3 4">
    <name type="scientific">Jaminaea rosea</name>
    <dbReference type="NCBI Taxonomy" id="1569628"/>
    <lineage>
        <taxon>Eukaryota</taxon>
        <taxon>Fungi</taxon>
        <taxon>Dikarya</taxon>
        <taxon>Basidiomycota</taxon>
        <taxon>Ustilaginomycotina</taxon>
        <taxon>Exobasidiomycetes</taxon>
        <taxon>Microstromatales</taxon>
        <taxon>Microstromatales incertae sedis</taxon>
        <taxon>Jaminaea</taxon>
    </lineage>
</organism>
<dbReference type="EMBL" id="KZ819669">
    <property type="protein sequence ID" value="PWN27127.1"/>
    <property type="molecule type" value="Genomic_DNA"/>
</dbReference>
<feature type="compositionally biased region" description="Low complexity" evidence="1">
    <location>
        <begin position="546"/>
        <end position="575"/>
    </location>
</feature>
<dbReference type="GeneID" id="37028170"/>
<feature type="compositionally biased region" description="Basic and acidic residues" evidence="1">
    <location>
        <begin position="401"/>
        <end position="410"/>
    </location>
</feature>
<proteinExistence type="predicted"/>
<evidence type="ECO:0000259" key="2">
    <source>
        <dbReference type="Pfam" id="PF04187"/>
    </source>
</evidence>
<evidence type="ECO:0000256" key="1">
    <source>
        <dbReference type="SAM" id="MobiDB-lite"/>
    </source>
</evidence>
<feature type="compositionally biased region" description="Polar residues" evidence="1">
    <location>
        <begin position="489"/>
        <end position="498"/>
    </location>
</feature>
<reference evidence="3 4" key="1">
    <citation type="journal article" date="2018" name="Mol. Biol. Evol.">
        <title>Broad Genomic Sampling Reveals a Smut Pathogenic Ancestry of the Fungal Clade Ustilaginomycotina.</title>
        <authorList>
            <person name="Kijpornyongpan T."/>
            <person name="Mondo S.J."/>
            <person name="Barry K."/>
            <person name="Sandor L."/>
            <person name="Lee J."/>
            <person name="Lipzen A."/>
            <person name="Pangilinan J."/>
            <person name="LaButti K."/>
            <person name="Hainaut M."/>
            <person name="Henrissat B."/>
            <person name="Grigoriev I.V."/>
            <person name="Spatafora J.W."/>
            <person name="Aime M.C."/>
        </authorList>
    </citation>
    <scope>NUCLEOTIDE SEQUENCE [LARGE SCALE GENOMIC DNA]</scope>
    <source>
        <strain evidence="3 4">MCA 5214</strain>
    </source>
</reference>
<gene>
    <name evidence="3" type="ORF">BDZ90DRAFT_232687</name>
</gene>
<keyword evidence="4" id="KW-1185">Reference proteome</keyword>
<dbReference type="InterPro" id="IPR007314">
    <property type="entry name" value="Cofac_haem-bd_dom"/>
</dbReference>
<dbReference type="Proteomes" id="UP000245884">
    <property type="component" value="Unassembled WGS sequence"/>
</dbReference>